<feature type="domain" description="SNF2 N-terminal" evidence="4">
    <location>
        <begin position="114"/>
        <end position="231"/>
    </location>
</feature>
<dbReference type="PANTHER" id="PTHR45626:SF22">
    <property type="entry name" value="DNA REPAIR PROTEIN RAD5"/>
    <property type="match status" value="1"/>
</dbReference>
<dbReference type="GO" id="GO:0005524">
    <property type="term" value="F:ATP binding"/>
    <property type="evidence" value="ECO:0007669"/>
    <property type="project" value="UniProtKB-KW"/>
</dbReference>
<dbReference type="Gene3D" id="3.40.50.10810">
    <property type="entry name" value="Tandem AAA-ATPase domain"/>
    <property type="match status" value="2"/>
</dbReference>
<proteinExistence type="predicted"/>
<evidence type="ECO:0000259" key="4">
    <source>
        <dbReference type="Pfam" id="PF00176"/>
    </source>
</evidence>
<dbReference type="InterPro" id="IPR027417">
    <property type="entry name" value="P-loop_NTPase"/>
</dbReference>
<keyword evidence="6" id="KW-1185">Reference proteome</keyword>
<evidence type="ECO:0000313" key="5">
    <source>
        <dbReference type="EMBL" id="KAJ4393683.1"/>
    </source>
</evidence>
<name>A0A9W8YXJ2_9PEZI</name>
<dbReference type="EMBL" id="JAPEVB010000002">
    <property type="protein sequence ID" value="KAJ4393683.1"/>
    <property type="molecule type" value="Genomic_DNA"/>
</dbReference>
<dbReference type="Pfam" id="PF00176">
    <property type="entry name" value="SNF2-rel_dom"/>
    <property type="match status" value="1"/>
</dbReference>
<reference evidence="5" key="1">
    <citation type="submission" date="2022-10" db="EMBL/GenBank/DDBJ databases">
        <title>Tapping the CABI collections for fungal endophytes: first genome assemblies for Collariella, Neodidymelliopsis, Ascochyta clinopodiicola, Didymella pomorum, Didymosphaeria variabile, Neocosmospora piperis and Neocucurbitaria cava.</title>
        <authorList>
            <person name="Hill R."/>
        </authorList>
    </citation>
    <scope>NUCLEOTIDE SEQUENCE</scope>
    <source>
        <strain evidence="5">IMI 355082</strain>
    </source>
</reference>
<dbReference type="GO" id="GO:0016787">
    <property type="term" value="F:hydrolase activity"/>
    <property type="evidence" value="ECO:0007669"/>
    <property type="project" value="UniProtKB-KW"/>
</dbReference>
<dbReference type="Proteomes" id="UP001140453">
    <property type="component" value="Unassembled WGS sequence"/>
</dbReference>
<dbReference type="PANTHER" id="PTHR45626">
    <property type="entry name" value="TRANSCRIPTION TERMINATION FACTOR 2-RELATED"/>
    <property type="match status" value="1"/>
</dbReference>
<dbReference type="AlphaFoldDB" id="A0A9W8YXJ2"/>
<evidence type="ECO:0000313" key="6">
    <source>
        <dbReference type="Proteomes" id="UP001140453"/>
    </source>
</evidence>
<evidence type="ECO:0000256" key="2">
    <source>
        <dbReference type="ARBA" id="ARBA00022801"/>
    </source>
</evidence>
<protein>
    <recommendedName>
        <fullName evidence="4">SNF2 N-terminal domain-containing protein</fullName>
    </recommendedName>
</protein>
<dbReference type="InterPro" id="IPR038718">
    <property type="entry name" value="SNF2-like_sf"/>
</dbReference>
<keyword evidence="1" id="KW-0547">Nucleotide-binding</keyword>
<dbReference type="GO" id="GO:0006281">
    <property type="term" value="P:DNA repair"/>
    <property type="evidence" value="ECO:0007669"/>
    <property type="project" value="TreeGrafter"/>
</dbReference>
<keyword evidence="3" id="KW-0067">ATP-binding</keyword>
<keyword evidence="2" id="KW-0378">Hydrolase</keyword>
<dbReference type="SUPFAM" id="SSF52540">
    <property type="entry name" value="P-loop containing nucleoside triphosphate hydrolases"/>
    <property type="match status" value="2"/>
</dbReference>
<evidence type="ECO:0000256" key="3">
    <source>
        <dbReference type="ARBA" id="ARBA00022840"/>
    </source>
</evidence>
<evidence type="ECO:0000256" key="1">
    <source>
        <dbReference type="ARBA" id="ARBA00022741"/>
    </source>
</evidence>
<dbReference type="InterPro" id="IPR050628">
    <property type="entry name" value="SNF2_RAD54_helicase_TF"/>
</dbReference>
<accession>A0A9W8YXJ2</accession>
<organism evidence="5 6">
    <name type="scientific">Gnomoniopsis smithogilvyi</name>
    <dbReference type="NCBI Taxonomy" id="1191159"/>
    <lineage>
        <taxon>Eukaryota</taxon>
        <taxon>Fungi</taxon>
        <taxon>Dikarya</taxon>
        <taxon>Ascomycota</taxon>
        <taxon>Pezizomycotina</taxon>
        <taxon>Sordariomycetes</taxon>
        <taxon>Sordariomycetidae</taxon>
        <taxon>Diaporthales</taxon>
        <taxon>Gnomoniaceae</taxon>
        <taxon>Gnomoniopsis</taxon>
    </lineage>
</organism>
<comment type="caution">
    <text evidence="5">The sequence shown here is derived from an EMBL/GenBank/DDBJ whole genome shotgun (WGS) entry which is preliminary data.</text>
</comment>
<dbReference type="GO" id="GO:0005634">
    <property type="term" value="C:nucleus"/>
    <property type="evidence" value="ECO:0007669"/>
    <property type="project" value="TreeGrafter"/>
</dbReference>
<dbReference type="GO" id="GO:0008094">
    <property type="term" value="F:ATP-dependent activity, acting on DNA"/>
    <property type="evidence" value="ECO:0007669"/>
    <property type="project" value="TreeGrafter"/>
</dbReference>
<dbReference type="InterPro" id="IPR000330">
    <property type="entry name" value="SNF2_N"/>
</dbReference>
<gene>
    <name evidence="5" type="ORF">N0V93_002898</name>
</gene>
<dbReference type="OrthoDB" id="448448at2759"/>
<dbReference type="Gene3D" id="3.40.50.300">
    <property type="entry name" value="P-loop containing nucleotide triphosphate hydrolases"/>
    <property type="match status" value="1"/>
</dbReference>
<sequence>MLASILYSADKALDDAYFDPAVSDPDSGPILTKATLVVVPSVQLMENWESEILRHFSDDALQHLRFHGSSRPRTVEALKAPDVILTTYATLAADHDGPGLLYNMEWYRVVLDEGTPIQNAMEDLASLAQFLQLAPLCSKDAFDTYVLRPLSEPVTNSKPLRAFMEAYCLRRTESCLSLPLSREEVVPLHLSLPERSAYDNVLRIARNKIDDAVSSGQNIVFSYWKSTLRILATLLQGAGVECVQVDGNTSFADRSTRLRSFKQDQSTSVLLMTVGVGAVGQVDFYTFVKSLC</sequence>